<sequence length="193" mass="21416">MRFLANGSARPWQLPAAVLAVWLLIGLVTAAFAESATPTLEAFFGTFKGQTILESDGAMTTRDLDVAIAPTRTGFNIRWTTTTLGRDGALKRESSSIDFEPTRRAGIFASQMRSDMFGNRVPLDPLRGDPFVWARQIDATLTVYALLITDDGGYEMQVYHRTLAEDGLTLRFFRFREGDALRTVTASLKRTKS</sequence>
<protein>
    <recommendedName>
        <fullName evidence="2">Outer membrane lipoprotein carrier protein LolA</fullName>
    </recommendedName>
</protein>
<evidence type="ECO:0000313" key="1">
    <source>
        <dbReference type="EMBL" id="SUS04704.1"/>
    </source>
</evidence>
<dbReference type="EMBL" id="UIDG01000047">
    <property type="protein sequence ID" value="SUS04704.1"/>
    <property type="molecule type" value="Genomic_DNA"/>
</dbReference>
<accession>A0A380T964</accession>
<proteinExistence type="predicted"/>
<reference evidence="1" key="1">
    <citation type="submission" date="2018-07" db="EMBL/GenBank/DDBJ databases">
        <authorList>
            <person name="Quirk P.G."/>
            <person name="Krulwich T.A."/>
        </authorList>
    </citation>
    <scope>NUCLEOTIDE SEQUENCE</scope>
</reference>
<name>A0A380T964_9ZZZZ</name>
<gene>
    <name evidence="1" type="ORF">DF3PB_1400006</name>
</gene>
<evidence type="ECO:0008006" key="2">
    <source>
        <dbReference type="Google" id="ProtNLM"/>
    </source>
</evidence>
<dbReference type="AlphaFoldDB" id="A0A380T964"/>
<organism evidence="1">
    <name type="scientific">metagenome</name>
    <dbReference type="NCBI Taxonomy" id="256318"/>
    <lineage>
        <taxon>unclassified sequences</taxon>
        <taxon>metagenomes</taxon>
    </lineage>
</organism>